<dbReference type="RefSeq" id="WP_049176137.1">
    <property type="nucleotide sequence ID" value="NZ_BKFK01000018.1"/>
</dbReference>
<comment type="caution">
    <text evidence="1">The sequence shown here is derived from an EMBL/GenBank/DDBJ whole genome shotgun (WGS) entry which is preliminary data.</text>
</comment>
<evidence type="ECO:0000313" key="1">
    <source>
        <dbReference type="EMBL" id="HCK28879.1"/>
    </source>
</evidence>
<organism evidence="1 2">
    <name type="scientific">Acinetobacter ursingii</name>
    <dbReference type="NCBI Taxonomy" id="108980"/>
    <lineage>
        <taxon>Bacteria</taxon>
        <taxon>Pseudomonadati</taxon>
        <taxon>Pseudomonadota</taxon>
        <taxon>Gammaproteobacteria</taxon>
        <taxon>Moraxellales</taxon>
        <taxon>Moraxellaceae</taxon>
        <taxon>Acinetobacter</taxon>
    </lineage>
</organism>
<gene>
    <name evidence="1" type="ORF">DHW29_00775</name>
</gene>
<dbReference type="PROSITE" id="PS51257">
    <property type="entry name" value="PROKAR_LIPOPROTEIN"/>
    <property type="match status" value="1"/>
</dbReference>
<reference evidence="1 2" key="1">
    <citation type="journal article" date="2018" name="Nat. Biotechnol.">
        <title>A standardized bacterial taxonomy based on genome phylogeny substantially revises the tree of life.</title>
        <authorList>
            <person name="Parks D.H."/>
            <person name="Chuvochina M."/>
            <person name="Waite D.W."/>
            <person name="Rinke C."/>
            <person name="Skarshewski A."/>
            <person name="Chaumeil P.A."/>
            <person name="Hugenholtz P."/>
        </authorList>
    </citation>
    <scope>NUCLEOTIDE SEQUENCE [LARGE SCALE GENOMIC DNA]</scope>
    <source>
        <strain evidence="1">UBA9669</strain>
    </source>
</reference>
<sequence length="109" mass="11832">MLKNLVLNTVLISGLAACHAFPNADSGKRVQVAKSLQGKQCEQQSLDISVLKQQLQTKHIHVYAESVGHDGMMRPQMCGAPDGKVAIFSIDQKQLAQAQALGFLVYPTQ</sequence>
<proteinExistence type="predicted"/>
<dbReference type="AlphaFoldDB" id="A0A3D2SHE1"/>
<protein>
    <recommendedName>
        <fullName evidence="3">Lipoprotein</fullName>
    </recommendedName>
</protein>
<evidence type="ECO:0000313" key="2">
    <source>
        <dbReference type="Proteomes" id="UP000263596"/>
    </source>
</evidence>
<dbReference type="EMBL" id="DPVE01000016">
    <property type="protein sequence ID" value="HCK28879.1"/>
    <property type="molecule type" value="Genomic_DNA"/>
</dbReference>
<dbReference type="Proteomes" id="UP000263596">
    <property type="component" value="Unassembled WGS sequence"/>
</dbReference>
<name>A0A3D2SHE1_9GAMM</name>
<accession>A0A3D2SHE1</accession>
<evidence type="ECO:0008006" key="3">
    <source>
        <dbReference type="Google" id="ProtNLM"/>
    </source>
</evidence>